<dbReference type="InterPro" id="IPR023515">
    <property type="entry name" value="Quinolinate_synth_A_type3"/>
</dbReference>
<evidence type="ECO:0000256" key="6">
    <source>
        <dbReference type="ARBA" id="ARBA00022642"/>
    </source>
</evidence>
<evidence type="ECO:0000313" key="14">
    <source>
        <dbReference type="EMBL" id="SDR07839.1"/>
    </source>
</evidence>
<feature type="binding site" evidence="13">
    <location>
        <begin position="272"/>
        <end position="274"/>
    </location>
    <ligand>
        <name>iminosuccinate</name>
        <dbReference type="ChEBI" id="CHEBI:77875"/>
    </ligand>
</feature>
<proteinExistence type="inferred from homology"/>
<dbReference type="GO" id="GO:0005829">
    <property type="term" value="C:cytosol"/>
    <property type="evidence" value="ECO:0007669"/>
    <property type="project" value="TreeGrafter"/>
</dbReference>
<feature type="binding site" evidence="13">
    <location>
        <position position="246"/>
    </location>
    <ligand>
        <name>[4Fe-4S] cluster</name>
        <dbReference type="ChEBI" id="CHEBI:49883"/>
    </ligand>
</feature>
<keyword evidence="4 13" id="KW-0004">4Fe-4S</keyword>
<comment type="pathway">
    <text evidence="2 13">Cofactor biosynthesis; NAD(+) biosynthesis; quinolinate from iminoaspartate: step 1/1.</text>
</comment>
<evidence type="ECO:0000256" key="5">
    <source>
        <dbReference type="ARBA" id="ARBA00022490"/>
    </source>
</evidence>
<keyword evidence="7 13" id="KW-0808">Transferase</keyword>
<dbReference type="GO" id="GO:0046872">
    <property type="term" value="F:metal ion binding"/>
    <property type="evidence" value="ECO:0007669"/>
    <property type="project" value="UniProtKB-KW"/>
</dbReference>
<evidence type="ECO:0000256" key="9">
    <source>
        <dbReference type="ARBA" id="ARBA00023004"/>
    </source>
</evidence>
<dbReference type="NCBIfam" id="TIGR00550">
    <property type="entry name" value="nadA"/>
    <property type="match status" value="1"/>
</dbReference>
<evidence type="ECO:0000313" key="15">
    <source>
        <dbReference type="Proteomes" id="UP000217103"/>
    </source>
</evidence>
<evidence type="ECO:0000256" key="12">
    <source>
        <dbReference type="ARBA" id="ARBA00073059"/>
    </source>
</evidence>
<evidence type="ECO:0000256" key="7">
    <source>
        <dbReference type="ARBA" id="ARBA00022679"/>
    </source>
</evidence>
<gene>
    <name evidence="13" type="primary">nadA</name>
    <name evidence="14" type="ORF">SAMN04489764_3351</name>
</gene>
<protein>
    <recommendedName>
        <fullName evidence="12 13">Quinolinate synthase</fullName>
        <ecNumber evidence="3 13">2.5.1.72</ecNumber>
    </recommendedName>
</protein>
<keyword evidence="9 13" id="KW-0408">Iron</keyword>
<dbReference type="FunFam" id="3.40.50.10800:FF:000001">
    <property type="entry name" value="Quinolinate synthase A"/>
    <property type="match status" value="1"/>
</dbReference>
<dbReference type="PANTHER" id="PTHR30573">
    <property type="entry name" value="QUINOLINATE SYNTHETASE A"/>
    <property type="match status" value="1"/>
</dbReference>
<evidence type="ECO:0000256" key="1">
    <source>
        <dbReference type="ARBA" id="ARBA00003791"/>
    </source>
</evidence>
<name>A0A1H1G451_9ACTN</name>
<dbReference type="InterPro" id="IPR036094">
    <property type="entry name" value="NadA_sf"/>
</dbReference>
<keyword evidence="15" id="KW-1185">Reference proteome</keyword>
<dbReference type="InterPro" id="IPR003473">
    <property type="entry name" value="NadA"/>
</dbReference>
<evidence type="ECO:0000256" key="11">
    <source>
        <dbReference type="ARBA" id="ARBA00050125"/>
    </source>
</evidence>
<dbReference type="EC" id="2.5.1.72" evidence="3 13"/>
<feature type="binding site" evidence="13">
    <location>
        <position position="59"/>
    </location>
    <ligand>
        <name>iminosuccinate</name>
        <dbReference type="ChEBI" id="CHEBI:77875"/>
    </ligand>
</feature>
<feature type="binding site" evidence="13">
    <location>
        <begin position="155"/>
        <end position="157"/>
    </location>
    <ligand>
        <name>iminosuccinate</name>
        <dbReference type="ChEBI" id="CHEBI:77875"/>
    </ligand>
</feature>
<organism evidence="14 15">
    <name type="scientific">Thermostaphylospora chromogena</name>
    <dbReference type="NCBI Taxonomy" id="35622"/>
    <lineage>
        <taxon>Bacteria</taxon>
        <taxon>Bacillati</taxon>
        <taxon>Actinomycetota</taxon>
        <taxon>Actinomycetes</taxon>
        <taxon>Streptosporangiales</taxon>
        <taxon>Thermomonosporaceae</taxon>
        <taxon>Thermostaphylospora</taxon>
    </lineage>
</organism>
<dbReference type="STRING" id="35622.SAMN04489764_3351"/>
<dbReference type="UniPathway" id="UPA00253">
    <property type="reaction ID" value="UER00327"/>
</dbReference>
<feature type="binding site" evidence="13">
    <location>
        <position position="176"/>
    </location>
    <ligand>
        <name>iminosuccinate</name>
        <dbReference type="ChEBI" id="CHEBI:77875"/>
    </ligand>
</feature>
<evidence type="ECO:0000256" key="4">
    <source>
        <dbReference type="ARBA" id="ARBA00022485"/>
    </source>
</evidence>
<dbReference type="AlphaFoldDB" id="A0A1H1G451"/>
<evidence type="ECO:0000256" key="3">
    <source>
        <dbReference type="ARBA" id="ARBA00012669"/>
    </source>
</evidence>
<keyword evidence="5 13" id="KW-0963">Cytoplasm</keyword>
<comment type="catalytic activity">
    <reaction evidence="11">
        <text>iminosuccinate + dihydroxyacetone phosphate = quinolinate + phosphate + 2 H2O + H(+)</text>
        <dbReference type="Rhea" id="RHEA:25888"/>
        <dbReference type="ChEBI" id="CHEBI:15377"/>
        <dbReference type="ChEBI" id="CHEBI:15378"/>
        <dbReference type="ChEBI" id="CHEBI:29959"/>
        <dbReference type="ChEBI" id="CHEBI:43474"/>
        <dbReference type="ChEBI" id="CHEBI:57642"/>
        <dbReference type="ChEBI" id="CHEBI:77875"/>
        <dbReference type="EC" id="2.5.1.72"/>
    </reaction>
    <physiologicalReaction direction="left-to-right" evidence="11">
        <dbReference type="Rhea" id="RHEA:25889"/>
    </physiologicalReaction>
</comment>
<accession>A0A1H1G451</accession>
<comment type="subcellular location">
    <subcellularLocation>
        <location evidence="13">Cytoplasm</location>
    </subcellularLocation>
</comment>
<dbReference type="PANTHER" id="PTHR30573:SF0">
    <property type="entry name" value="QUINOLINATE SYNTHASE, CHLOROPLASTIC"/>
    <property type="match status" value="1"/>
</dbReference>
<dbReference type="GO" id="GO:0051539">
    <property type="term" value="F:4 iron, 4 sulfur cluster binding"/>
    <property type="evidence" value="ECO:0007669"/>
    <property type="project" value="UniProtKB-KW"/>
</dbReference>
<feature type="binding site" evidence="13">
    <location>
        <position position="123"/>
    </location>
    <ligand>
        <name>[4Fe-4S] cluster</name>
        <dbReference type="ChEBI" id="CHEBI:49883"/>
    </ligand>
</feature>
<dbReference type="Gene3D" id="3.40.50.10800">
    <property type="entry name" value="NadA-like"/>
    <property type="match status" value="3"/>
</dbReference>
<feature type="binding site" evidence="13">
    <location>
        <position position="289"/>
    </location>
    <ligand>
        <name>iminosuccinate</name>
        <dbReference type="ChEBI" id="CHEBI:77875"/>
    </ligand>
</feature>
<evidence type="ECO:0000256" key="2">
    <source>
        <dbReference type="ARBA" id="ARBA00005065"/>
    </source>
</evidence>
<dbReference type="NCBIfam" id="NF006883">
    <property type="entry name" value="PRK09375.2-4"/>
    <property type="match status" value="1"/>
</dbReference>
<keyword evidence="8 13" id="KW-0479">Metal-binding</keyword>
<dbReference type="Proteomes" id="UP000217103">
    <property type="component" value="Unassembled WGS sequence"/>
</dbReference>
<feature type="binding site" evidence="13">
    <location>
        <position position="336"/>
    </location>
    <ligand>
        <name>[4Fe-4S] cluster</name>
        <dbReference type="ChEBI" id="CHEBI:49883"/>
    </ligand>
</feature>
<keyword evidence="6 13" id="KW-0662">Pyridine nucleotide biosynthesis</keyword>
<evidence type="ECO:0000256" key="13">
    <source>
        <dbReference type="HAMAP-Rule" id="MF_00569"/>
    </source>
</evidence>
<dbReference type="NCBIfam" id="NF006881">
    <property type="entry name" value="PRK09375.2-2"/>
    <property type="match status" value="1"/>
</dbReference>
<comment type="cofactor">
    <cofactor evidence="13">
        <name>[4Fe-4S] cluster</name>
        <dbReference type="ChEBI" id="CHEBI:49883"/>
    </cofactor>
    <text evidence="13">Binds 1 [4Fe-4S] cluster per subunit.</text>
</comment>
<evidence type="ECO:0000256" key="8">
    <source>
        <dbReference type="ARBA" id="ARBA00022723"/>
    </source>
</evidence>
<feature type="binding site" evidence="13">
    <location>
        <position position="76"/>
    </location>
    <ligand>
        <name>iminosuccinate</name>
        <dbReference type="ChEBI" id="CHEBI:77875"/>
    </ligand>
</feature>
<comment type="function">
    <text evidence="1 13">Catalyzes the condensation of iminoaspartate with dihydroxyacetone phosphate to form quinolinate.</text>
</comment>
<dbReference type="GO" id="GO:0034628">
    <property type="term" value="P:'de novo' NAD+ biosynthetic process from L-aspartate"/>
    <property type="evidence" value="ECO:0007669"/>
    <property type="project" value="TreeGrafter"/>
</dbReference>
<dbReference type="HAMAP" id="MF_00569">
    <property type="entry name" value="NadA_type3"/>
    <property type="match status" value="1"/>
</dbReference>
<reference evidence="14 15" key="1">
    <citation type="submission" date="2016-10" db="EMBL/GenBank/DDBJ databases">
        <authorList>
            <person name="de Groot N.N."/>
        </authorList>
    </citation>
    <scope>NUCLEOTIDE SEQUENCE [LARGE SCALE GENOMIC DNA]</scope>
    <source>
        <strain evidence="14 15">DSM 43794</strain>
    </source>
</reference>
<comment type="similarity">
    <text evidence="13">Belongs to the quinolinate synthase family. Type 3 subfamily.</text>
</comment>
<dbReference type="SUPFAM" id="SSF142754">
    <property type="entry name" value="NadA-like"/>
    <property type="match status" value="1"/>
</dbReference>
<sequence length="384" mass="42112">MTTTRTGLPLFVLGKGSDPHSERGVDCPGELPPASDPALVERARKAKAALGDRLFVLGHHYQRDEVIQFADVTGDSFKLAREAAARPHAEYIVFCGVHFMAESADILTADSQKVVLPDMAAGCSMADMATFDQVEECWEVLEDAGIADRVVPITYMNSSADIKAFCGRNGGAVCTSSNARRALSWAFERGEKVLFLPDQHLGRNTAVLELGLSLDDCVVYNPHRPNGGLTDQQLRDAKMILWRGHCSVHGRFTAECVDEVRQRIPGVNVLVHPECRHEVVVKADYVGSTEYIIKTLREAPAGSSWAVGTELNLVKRLAQQFPDKDVSFLDRTICYCSTMNRIDLPHLVMALESLAAGQVVNQITVDADTAHWARVALDRMLALP</sequence>
<evidence type="ECO:0000256" key="10">
    <source>
        <dbReference type="ARBA" id="ARBA00023014"/>
    </source>
</evidence>
<dbReference type="Pfam" id="PF02445">
    <property type="entry name" value="NadA"/>
    <property type="match status" value="1"/>
</dbReference>
<dbReference type="EMBL" id="FNKK01000002">
    <property type="protein sequence ID" value="SDR07839.1"/>
    <property type="molecule type" value="Genomic_DNA"/>
</dbReference>
<keyword evidence="10 13" id="KW-0411">Iron-sulfur</keyword>
<dbReference type="GO" id="GO:0008987">
    <property type="term" value="F:quinolinate synthetase A activity"/>
    <property type="evidence" value="ECO:0007669"/>
    <property type="project" value="UniProtKB-UniRule"/>
</dbReference>